<evidence type="ECO:0000313" key="6">
    <source>
        <dbReference type="EMBL" id="MBC5738297.1"/>
    </source>
</evidence>
<dbReference type="Pfam" id="PF00149">
    <property type="entry name" value="Metallophos"/>
    <property type="match status" value="2"/>
</dbReference>
<evidence type="ECO:0000313" key="7">
    <source>
        <dbReference type="Proteomes" id="UP000607645"/>
    </source>
</evidence>
<dbReference type="InterPro" id="IPR006179">
    <property type="entry name" value="5_nucleotidase/apyrase"/>
</dbReference>
<dbReference type="SUPFAM" id="SSF56300">
    <property type="entry name" value="Metallo-dependent phosphatases"/>
    <property type="match status" value="2"/>
</dbReference>
<dbReference type="InterPro" id="IPR008334">
    <property type="entry name" value="5'-Nucleotdase_C"/>
</dbReference>
<dbReference type="GO" id="GO:0046872">
    <property type="term" value="F:metal ion binding"/>
    <property type="evidence" value="ECO:0007669"/>
    <property type="project" value="InterPro"/>
</dbReference>
<dbReference type="Pfam" id="PF00395">
    <property type="entry name" value="SLH"/>
    <property type="match status" value="3"/>
</dbReference>
<dbReference type="PRINTS" id="PR01607">
    <property type="entry name" value="APYRASEFAMLY"/>
</dbReference>
<dbReference type="Pfam" id="PF02872">
    <property type="entry name" value="5_nucleotid_C"/>
    <property type="match status" value="2"/>
</dbReference>
<feature type="domain" description="SLH" evidence="5">
    <location>
        <begin position="1358"/>
        <end position="1416"/>
    </location>
</feature>
<feature type="domain" description="SLH" evidence="5">
    <location>
        <begin position="1417"/>
        <end position="1479"/>
    </location>
</feature>
<dbReference type="InterPro" id="IPR029052">
    <property type="entry name" value="Metallo-depent_PP-like"/>
</dbReference>
<evidence type="ECO:0000256" key="3">
    <source>
        <dbReference type="SAM" id="MobiDB-lite"/>
    </source>
</evidence>
<dbReference type="PROSITE" id="PS51272">
    <property type="entry name" value="SLH"/>
    <property type="match status" value="3"/>
</dbReference>
<dbReference type="InterPro" id="IPR001119">
    <property type="entry name" value="SLH_dom"/>
</dbReference>
<dbReference type="PROSITE" id="PS00786">
    <property type="entry name" value="5_NUCLEOTIDASE_2"/>
    <property type="match status" value="1"/>
</dbReference>
<dbReference type="Gene3D" id="3.90.780.10">
    <property type="entry name" value="5'-Nucleotidase, C-terminal domain"/>
    <property type="match status" value="2"/>
</dbReference>
<keyword evidence="7" id="KW-1185">Reference proteome</keyword>
<evidence type="ECO:0000256" key="2">
    <source>
        <dbReference type="ARBA" id="ARBA00022737"/>
    </source>
</evidence>
<dbReference type="InterPro" id="IPR006146">
    <property type="entry name" value="5'-Nucleotdase_CS"/>
</dbReference>
<dbReference type="GO" id="GO:0009166">
    <property type="term" value="P:nucleotide catabolic process"/>
    <property type="evidence" value="ECO:0007669"/>
    <property type="project" value="InterPro"/>
</dbReference>
<feature type="signal peptide" evidence="4">
    <location>
        <begin position="1"/>
        <end position="28"/>
    </location>
</feature>
<feature type="chain" id="PRO_5035212400" evidence="4">
    <location>
        <begin position="29"/>
        <end position="1540"/>
    </location>
</feature>
<dbReference type="InterPro" id="IPR004843">
    <property type="entry name" value="Calcineurin-like_PHP"/>
</dbReference>
<dbReference type="GO" id="GO:0000166">
    <property type="term" value="F:nucleotide binding"/>
    <property type="evidence" value="ECO:0007669"/>
    <property type="project" value="InterPro"/>
</dbReference>
<organism evidence="6 7">
    <name type="scientific">Lawsonibacter faecis</name>
    <dbReference type="NCBI Taxonomy" id="2763052"/>
    <lineage>
        <taxon>Bacteria</taxon>
        <taxon>Bacillati</taxon>
        <taxon>Bacillota</taxon>
        <taxon>Clostridia</taxon>
        <taxon>Eubacteriales</taxon>
        <taxon>Oscillospiraceae</taxon>
        <taxon>Lawsonibacter</taxon>
    </lineage>
</organism>
<evidence type="ECO:0000256" key="1">
    <source>
        <dbReference type="ARBA" id="ARBA00022729"/>
    </source>
</evidence>
<keyword evidence="1 4" id="KW-0732">Signal</keyword>
<dbReference type="RefSeq" id="WP_186920082.1">
    <property type="nucleotide sequence ID" value="NZ_JACOPQ010000014.1"/>
</dbReference>
<protein>
    <submittedName>
        <fullName evidence="6">5'-nucleotidase C-terminal domain-containing protein</fullName>
    </submittedName>
</protein>
<dbReference type="Gene3D" id="3.60.21.10">
    <property type="match status" value="2"/>
</dbReference>
<comment type="caution">
    <text evidence="6">The sequence shown here is derived from an EMBL/GenBank/DDBJ whole genome shotgun (WGS) entry which is preliminary data.</text>
</comment>
<dbReference type="PANTHER" id="PTHR11575:SF6">
    <property type="entry name" value="2',3'-CYCLIC-NUCLEOTIDE 2'-PHOSPHODIESTERASE_3'-NUCLEOTIDASE"/>
    <property type="match status" value="1"/>
</dbReference>
<dbReference type="SUPFAM" id="SSF55816">
    <property type="entry name" value="5'-nucleotidase (syn. UDP-sugar hydrolase), C-terminal domain"/>
    <property type="match status" value="2"/>
</dbReference>
<feature type="region of interest" description="Disordered" evidence="3">
    <location>
        <begin position="27"/>
        <end position="59"/>
    </location>
</feature>
<feature type="domain" description="SLH" evidence="5">
    <location>
        <begin position="1482"/>
        <end position="1540"/>
    </location>
</feature>
<evidence type="ECO:0000256" key="4">
    <source>
        <dbReference type="SAM" id="SignalP"/>
    </source>
</evidence>
<sequence length="1540" mass="163611">MKKKRNRLLAIILTLALCFSLLPTPSLAQSPDPSDEPPLTEFLSDEQTPADVPSPAESPAASIQIGVYTTTDMHGKVYDQNPVGGTIANSYLKVAAAMEQERAAVGGTILIDNGDSIQGTAITSYNVNVQGGKNNPVALCLRYCGYDMFVPGNHEFNYTLEVQNNFYDMLAAPADGSGQPDALPGTPVAAVCANLLDTGTGEVAAPYVPYIIKEFTVGDKTFKIGVLGFENMNVPNWDVASHYEGMQFWSDDNAERSYAWEWENKWQAELKEAGCDIVIVAAHSGEGSASSFNVESQVAHFVANTTGIDMVVAGHNHSSGTRTLTNGAGKSVPCVNGGTSQLTKTVITLNSDGTYEFGESSLIALSSEDLSNDSGLKALIQPVYDLSVAFVQSPIGALSGEWDSISSYHTKQADTYDLVHKAQIWAAKEGLARSDEAGKYADTRFVSITTPVANRGFTLSNLFADGADTADISLKDCYSFYKYDNNLLYAIEMTGQQLKNWLEHCTKTYSIKDGSVTGGGFGTDIAYGINYDVYLGEAEGNRVRNMTWPDGSEVKPTDKFVVALSSYRLAANAEADEYGWFAATGIDMSKAIWDGTVDAEFGAVGGSVTLIIGEYIKAMCEGGKALTPGSETHWTVNAGKDPVTQIMVMSTTDMHGKVWNTDVLTDAAVKNSFLKVATAVQDIRSAYGEENTILVDNGDLFQGTTVSTYNILSSGGRDNPMVLALRSIGYDAFVLGNHEFNYPWETTQAMYAQLSAADDGNGSSVPVLAANLYWRDGDNKDKNAFTPYTTKTFEVNGQAFKVGIIGFENTDCDQFDVPANFGVNSDGTGGVTLTPPGNPTRDMAVEAQKYVTQLRKPAADGGEGCDFVIVSYHSGMGGNNITGDLTIGTNTESQVARMVAGNTGIDLVIAGHDHQSYRSRTAKDANGRDIPVINGGGGSLARALLSVTYDAESGFSVTVADQGNLSLNSLENDAGLTALIKPAADAATAYVNAKYGTAIGQWDGSTQYKMGHNDTIDLINRAQIWTAGENGVKMDAAATTSIVSGNYVVSTGDISLKDIYRMYRYDNYLYAVEMTGAQLKDWLEGVAAFYSAQVDGDDVTYKVQNNFVTALFYGLDFQYDLAKPEGERVVNLKRSSTGEAITADSTLVVGVNNYVIGQDPFVKAMGKDASSTEEKAEIIAGALWSSQDALGDEQGLVTQMVANFVKSETEGTAHGIAPAPSGWSLGYDVAVTDPDDVYVPSTSGKPSKNTSKISVGGDKVSVTLNAGLSGAQQAQLIRENASKPIVISGSELTVTIPAGTLSSGADINAMIVNPTDKGDVIQVTLEDGSSVILPFSVIDGGAVSYIAQVTGSYKIVDNGKRFEDVSSGYWAADAISFVTSREFFNGTGAGSFSPDALMTRSMLVTVLHRIAGEDAATVSSFTDVARDTWYTDAVDWAAEAGVVTGTGGGFYPDGAITREQLCTILIRYMEYAGIALDEVSGTDGLTDLGTVSSWAGDSMELCVKYGLISGKPGGLSDPQGIATRAEIATILTRFVQSVVK</sequence>
<dbReference type="EMBL" id="JACOPQ010000014">
    <property type="protein sequence ID" value="MBC5738297.1"/>
    <property type="molecule type" value="Genomic_DNA"/>
</dbReference>
<dbReference type="Proteomes" id="UP000607645">
    <property type="component" value="Unassembled WGS sequence"/>
</dbReference>
<evidence type="ECO:0000259" key="5">
    <source>
        <dbReference type="PROSITE" id="PS51272"/>
    </source>
</evidence>
<proteinExistence type="predicted"/>
<reference evidence="6" key="1">
    <citation type="submission" date="2020-08" db="EMBL/GenBank/DDBJ databases">
        <title>Genome public.</title>
        <authorList>
            <person name="Liu C."/>
            <person name="Sun Q."/>
        </authorList>
    </citation>
    <scope>NUCLEOTIDE SEQUENCE</scope>
    <source>
        <strain evidence="6">NSJ-52</strain>
    </source>
</reference>
<gene>
    <name evidence="6" type="ORF">H8S62_14885</name>
</gene>
<dbReference type="PANTHER" id="PTHR11575">
    <property type="entry name" value="5'-NUCLEOTIDASE-RELATED"/>
    <property type="match status" value="1"/>
</dbReference>
<dbReference type="GO" id="GO:0016788">
    <property type="term" value="F:hydrolase activity, acting on ester bonds"/>
    <property type="evidence" value="ECO:0007669"/>
    <property type="project" value="InterPro"/>
</dbReference>
<dbReference type="InterPro" id="IPR036907">
    <property type="entry name" value="5'-Nucleotdase_C_sf"/>
</dbReference>
<dbReference type="GO" id="GO:0030288">
    <property type="term" value="C:outer membrane-bounded periplasmic space"/>
    <property type="evidence" value="ECO:0007669"/>
    <property type="project" value="TreeGrafter"/>
</dbReference>
<accession>A0A8J6JN10</accession>
<keyword evidence="2" id="KW-0677">Repeat</keyword>
<name>A0A8J6JN10_9FIRM</name>